<dbReference type="InterPro" id="IPR044492">
    <property type="entry name" value="P_typ_ATPase_HD_dom"/>
</dbReference>
<dbReference type="InterPro" id="IPR008250">
    <property type="entry name" value="ATPase_P-typ_transduc_dom_A_sf"/>
</dbReference>
<sequence length="903" mass="98843">MSNDTYENWHSRNELDIVKVLVSNTESGLERAEVEKRREKYGKNTLTVKKTISPLVRFLVQFHQALVYILLVAIGVKLYLGAYVDASVIFGVVLLNAIIGFAQESKALNALAALSQALLTTSTVLRSGEKQQINAKELVVGDIVLLQSGDKVPADIRLLSSRELQIDESALTGESTSVAKMEIPLKKETSLADRSNMLYSSTLVTYGMGTGIVVEIGDNTEIGHISKLLNNTQVLTTPLTRKISKFSHILLLVILGLATLTFLIGLWHGNSWESLFMASVALSVAMIPEGLPAVMTIILAIGVSRMSKQNTIIRHLPAVETLGSTTIICSDKTGTLTRNEMTVQELFTANENFEISGIGYIPDGEIRQLNNKCEVSKKPTLLELLKAGLLCNDSMLKGSEKSWTIEGDPTEGALLVSAKKAYIDFDLLYTQMPRVDTIPFESQYQYMATLHFDKKMNQHIVYLKGSVESVLERCSTYLDINGNPVPIINEEIHIQVQSMAKKGLRVLAFAKLITQSNIQSLSHDNVAHGLEFIGLQGMIDPPREEAIRSIEACKTAGIQVKMITGDHVITATAIATKMGLIQSVMKNEETVAITGKELEVLNKDELIQASKSASVFARVTPEQKLRIVEALQADGEIVAMTGDGVNDAPAVRKANIGIAMGITGTEVAKEAADMVLTDDNFASIEAAVEEGRGVLDNIIKFLGFILATNFGEGLVIIVAILVNETLPILPVQALWINMTASIFLGLTLAFEPREPGLMQKQPRLPSLPLLNGEMIFRIFLVGLMLLGGSFGLFELALNRGASLEEARTIAVNVFAVGESFYLLNSRSLRFSIFKLGIFTNMWIWGGVLAMITASIALTYLPIMNQMFHTAPIGLNDWLHIFGVGLIIYSVVSIEKIIRQRLKH</sequence>
<dbReference type="Pfam" id="PF00690">
    <property type="entry name" value="Cation_ATPase_N"/>
    <property type="match status" value="1"/>
</dbReference>
<evidence type="ECO:0000256" key="6">
    <source>
        <dbReference type="ARBA" id="ARBA00022840"/>
    </source>
</evidence>
<dbReference type="InterPro" id="IPR023298">
    <property type="entry name" value="ATPase_P-typ_TM_dom_sf"/>
</dbReference>
<dbReference type="PATRIC" id="fig|929558.5.peg.248"/>
<feature type="transmembrane region" description="Helical" evidence="11">
    <location>
        <begin position="55"/>
        <end position="76"/>
    </location>
</feature>
<feature type="domain" description="Cation-transporting P-type ATPase N-terminal" evidence="12">
    <location>
        <begin position="8"/>
        <end position="82"/>
    </location>
</feature>
<evidence type="ECO:0000256" key="11">
    <source>
        <dbReference type="SAM" id="Phobius"/>
    </source>
</evidence>
<gene>
    <name evidence="13" type="ORF">SMGD1_0248</name>
</gene>
<dbReference type="InterPro" id="IPR004014">
    <property type="entry name" value="ATPase_P-typ_cation-transptr_N"/>
</dbReference>
<dbReference type="SMART" id="SM00831">
    <property type="entry name" value="Cation_ATPase_N"/>
    <property type="match status" value="1"/>
</dbReference>
<dbReference type="GO" id="GO:0030007">
    <property type="term" value="P:intracellular potassium ion homeostasis"/>
    <property type="evidence" value="ECO:0007669"/>
    <property type="project" value="TreeGrafter"/>
</dbReference>
<dbReference type="SUPFAM" id="SSF81660">
    <property type="entry name" value="Metal cation-transporting ATPase, ATP-binding domain N"/>
    <property type="match status" value="1"/>
</dbReference>
<dbReference type="PANTHER" id="PTHR43294:SF20">
    <property type="entry name" value="P-TYPE ATPASE"/>
    <property type="match status" value="1"/>
</dbReference>
<dbReference type="PROSITE" id="PS00154">
    <property type="entry name" value="ATPASE_E1_E2"/>
    <property type="match status" value="1"/>
</dbReference>
<dbReference type="GO" id="GO:1902600">
    <property type="term" value="P:proton transmembrane transport"/>
    <property type="evidence" value="ECO:0007669"/>
    <property type="project" value="TreeGrafter"/>
</dbReference>
<dbReference type="GO" id="GO:0012505">
    <property type="term" value="C:endomembrane system"/>
    <property type="evidence" value="ECO:0007669"/>
    <property type="project" value="UniProtKB-SubCell"/>
</dbReference>
<dbReference type="InterPro" id="IPR023299">
    <property type="entry name" value="ATPase_P-typ_cyto_dom_N"/>
</dbReference>
<dbReference type="RefSeq" id="WP_008338297.1">
    <property type="nucleotide sequence ID" value="NZ_AFRZ01000001.1"/>
</dbReference>
<evidence type="ECO:0000256" key="3">
    <source>
        <dbReference type="ARBA" id="ARBA00022553"/>
    </source>
</evidence>
<evidence type="ECO:0000256" key="7">
    <source>
        <dbReference type="ARBA" id="ARBA00022842"/>
    </source>
</evidence>
<accession>B6BL40</accession>
<keyword evidence="8" id="KW-1278">Translocase</keyword>
<evidence type="ECO:0000256" key="5">
    <source>
        <dbReference type="ARBA" id="ARBA00022741"/>
    </source>
</evidence>
<dbReference type="FunFam" id="2.70.150.10:FF:000160">
    <property type="entry name" value="Sarcoplasmic/endoplasmic reticulum calcium ATPase 1"/>
    <property type="match status" value="1"/>
</dbReference>
<dbReference type="EC" id="3.6.3.-" evidence="13"/>
<dbReference type="InterPro" id="IPR018303">
    <property type="entry name" value="ATPase_P-typ_P_site"/>
</dbReference>
<keyword evidence="14" id="KW-1185">Reference proteome</keyword>
<keyword evidence="9 11" id="KW-1133">Transmembrane helix</keyword>
<feature type="transmembrane region" description="Helical" evidence="11">
    <location>
        <begin position="701"/>
        <end position="722"/>
    </location>
</feature>
<comment type="similarity">
    <text evidence="2">Belongs to the cation transport ATPase (P-type) (TC 3.A.3) family. Type IIA subfamily.</text>
</comment>
<feature type="transmembrane region" description="Helical" evidence="11">
    <location>
        <begin position="877"/>
        <end position="897"/>
    </location>
</feature>
<dbReference type="HOGENOM" id="CLU_002360_3_0_7"/>
<dbReference type="eggNOG" id="COG0474">
    <property type="taxonomic scope" value="Bacteria"/>
</dbReference>
<dbReference type="SUPFAM" id="SSF81653">
    <property type="entry name" value="Calcium ATPase, transduction domain A"/>
    <property type="match status" value="1"/>
</dbReference>
<comment type="caution">
    <text evidence="13">The sequence shown here is derived from an EMBL/GenBank/DDBJ whole genome shotgun (WGS) entry which is preliminary data.</text>
</comment>
<evidence type="ECO:0000256" key="1">
    <source>
        <dbReference type="ARBA" id="ARBA00004127"/>
    </source>
</evidence>
<evidence type="ECO:0000256" key="9">
    <source>
        <dbReference type="ARBA" id="ARBA00022989"/>
    </source>
</evidence>
<dbReference type="SFLD" id="SFLDF00027">
    <property type="entry name" value="p-type_atpase"/>
    <property type="match status" value="1"/>
</dbReference>
<dbReference type="Gene3D" id="3.40.1110.10">
    <property type="entry name" value="Calcium-transporting ATPase, cytoplasmic domain N"/>
    <property type="match status" value="1"/>
</dbReference>
<dbReference type="GO" id="GO:0005524">
    <property type="term" value="F:ATP binding"/>
    <property type="evidence" value="ECO:0007669"/>
    <property type="project" value="UniProtKB-KW"/>
</dbReference>
<dbReference type="GO" id="GO:0006883">
    <property type="term" value="P:intracellular sodium ion homeostasis"/>
    <property type="evidence" value="ECO:0007669"/>
    <property type="project" value="TreeGrafter"/>
</dbReference>
<dbReference type="STRING" id="929558.SMGD1_0248"/>
<dbReference type="GO" id="GO:0036376">
    <property type="term" value="P:sodium ion export across plasma membrane"/>
    <property type="evidence" value="ECO:0007669"/>
    <property type="project" value="TreeGrafter"/>
</dbReference>
<dbReference type="InterPro" id="IPR036412">
    <property type="entry name" value="HAD-like_sf"/>
</dbReference>
<dbReference type="InterPro" id="IPR050510">
    <property type="entry name" value="Cation_transp_ATPase_P-type"/>
</dbReference>
<dbReference type="CDD" id="cd02080">
    <property type="entry name" value="P-type_ATPase_cation"/>
    <property type="match status" value="1"/>
</dbReference>
<dbReference type="AlphaFoldDB" id="B6BL40"/>
<dbReference type="FunFam" id="3.40.50.1000:FF:000028">
    <property type="entry name" value="Calcium-transporting P-type ATPase, putative"/>
    <property type="match status" value="1"/>
</dbReference>
<keyword evidence="10 11" id="KW-0472">Membrane</keyword>
<evidence type="ECO:0000256" key="8">
    <source>
        <dbReference type="ARBA" id="ARBA00022967"/>
    </source>
</evidence>
<dbReference type="Proteomes" id="UP000006431">
    <property type="component" value="Unassembled WGS sequence"/>
</dbReference>
<dbReference type="InterPro" id="IPR006068">
    <property type="entry name" value="ATPase_P-typ_cation-transptr_C"/>
</dbReference>
<dbReference type="InterPro" id="IPR023214">
    <property type="entry name" value="HAD_sf"/>
</dbReference>
<accession>H1FTJ9</accession>
<feature type="transmembrane region" description="Helical" evidence="11">
    <location>
        <begin position="835"/>
        <end position="857"/>
    </location>
</feature>
<dbReference type="Gene3D" id="2.70.150.10">
    <property type="entry name" value="Calcium-transporting ATPase, cytoplasmic transduction domain A"/>
    <property type="match status" value="1"/>
</dbReference>
<evidence type="ECO:0000256" key="10">
    <source>
        <dbReference type="ARBA" id="ARBA00023136"/>
    </source>
</evidence>
<proteinExistence type="inferred from homology"/>
<evidence type="ECO:0000256" key="4">
    <source>
        <dbReference type="ARBA" id="ARBA00022692"/>
    </source>
</evidence>
<feature type="transmembrane region" description="Helical" evidence="11">
    <location>
        <begin position="734"/>
        <end position="753"/>
    </location>
</feature>
<dbReference type="PRINTS" id="PR00120">
    <property type="entry name" value="HATPASE"/>
</dbReference>
<dbReference type="EMBL" id="AFRZ01000001">
    <property type="protein sequence ID" value="EHP28775.1"/>
    <property type="molecule type" value="Genomic_DNA"/>
</dbReference>
<dbReference type="PANTHER" id="PTHR43294">
    <property type="entry name" value="SODIUM/POTASSIUM-TRANSPORTING ATPASE SUBUNIT ALPHA"/>
    <property type="match status" value="1"/>
</dbReference>
<evidence type="ECO:0000313" key="13">
    <source>
        <dbReference type="EMBL" id="EHP28775.1"/>
    </source>
</evidence>
<dbReference type="OrthoDB" id="2490525at2"/>
<evidence type="ECO:0000313" key="14">
    <source>
        <dbReference type="Proteomes" id="UP000006431"/>
    </source>
</evidence>
<keyword evidence="6" id="KW-0067">ATP-binding</keyword>
<comment type="subcellular location">
    <subcellularLocation>
        <location evidence="1">Endomembrane system</location>
        <topology evidence="1">Multi-pass membrane protein</topology>
    </subcellularLocation>
</comment>
<dbReference type="NCBIfam" id="TIGR01494">
    <property type="entry name" value="ATPase_P-type"/>
    <property type="match status" value="2"/>
</dbReference>
<dbReference type="GO" id="GO:0005391">
    <property type="term" value="F:P-type sodium:potassium-exchanging transporter activity"/>
    <property type="evidence" value="ECO:0007669"/>
    <property type="project" value="TreeGrafter"/>
</dbReference>
<organism evidence="13 14">
    <name type="scientific">Sulfurimonas gotlandica (strain DSM 19862 / JCM 16533 / GD1)</name>
    <dbReference type="NCBI Taxonomy" id="929558"/>
    <lineage>
        <taxon>Bacteria</taxon>
        <taxon>Pseudomonadati</taxon>
        <taxon>Campylobacterota</taxon>
        <taxon>Epsilonproteobacteria</taxon>
        <taxon>Campylobacterales</taxon>
        <taxon>Sulfurimonadaceae</taxon>
        <taxon>Sulfurimonas</taxon>
    </lineage>
</organism>
<dbReference type="SUPFAM" id="SSF56784">
    <property type="entry name" value="HAD-like"/>
    <property type="match status" value="1"/>
</dbReference>
<dbReference type="Pfam" id="PF13246">
    <property type="entry name" value="Cation_ATPase"/>
    <property type="match status" value="1"/>
</dbReference>
<dbReference type="Gene3D" id="3.40.50.1000">
    <property type="entry name" value="HAD superfamily/HAD-like"/>
    <property type="match status" value="1"/>
</dbReference>
<reference evidence="13 14" key="1">
    <citation type="journal article" date="2012" name="Proc. Natl. Acad. Sci. U.S.A.">
        <title>Genome and physiology of a model Epsilonproteobacterium responsible for sulfide detoxification in marine oxygen depletion zones.</title>
        <authorList>
            <person name="Grote J."/>
            <person name="Schott T."/>
            <person name="Bruckner C.G."/>
            <person name="Glockner F.O."/>
            <person name="Jost G."/>
            <person name="Teeling H."/>
            <person name="Labrenz M."/>
            <person name="Jurgens K."/>
        </authorList>
    </citation>
    <scope>NUCLEOTIDE SEQUENCE [LARGE SCALE GENOMIC DNA]</scope>
    <source>
        <strain evidence="13 14">GD1</strain>
    </source>
</reference>
<keyword evidence="13" id="KW-0378">Hydrolase</keyword>
<keyword evidence="4 11" id="KW-0812">Transmembrane</keyword>
<dbReference type="Gene3D" id="1.20.1110.10">
    <property type="entry name" value="Calcium-transporting ATPase, transmembrane domain"/>
    <property type="match status" value="1"/>
</dbReference>
<keyword evidence="5" id="KW-0547">Nucleotide-binding</keyword>
<dbReference type="SFLD" id="SFLDS00003">
    <property type="entry name" value="Haloacid_Dehalogenase"/>
    <property type="match status" value="1"/>
</dbReference>
<dbReference type="SUPFAM" id="SSF81665">
    <property type="entry name" value="Calcium ATPase, transmembrane domain M"/>
    <property type="match status" value="1"/>
</dbReference>
<dbReference type="GO" id="GO:1990573">
    <property type="term" value="P:potassium ion import across plasma membrane"/>
    <property type="evidence" value="ECO:0007669"/>
    <property type="project" value="TreeGrafter"/>
</dbReference>
<feature type="transmembrane region" description="Helical" evidence="11">
    <location>
        <begin position="774"/>
        <end position="793"/>
    </location>
</feature>
<dbReference type="Pfam" id="PF00122">
    <property type="entry name" value="E1-E2_ATPase"/>
    <property type="match status" value="1"/>
</dbReference>
<protein>
    <submittedName>
        <fullName evidence="13">Cation-transporting P-type ATPase</fullName>
        <ecNumber evidence="13">3.6.3.-</ecNumber>
    </submittedName>
</protein>
<dbReference type="PRINTS" id="PR00119">
    <property type="entry name" value="CATATPASE"/>
</dbReference>
<evidence type="ECO:0000259" key="12">
    <source>
        <dbReference type="SMART" id="SM00831"/>
    </source>
</evidence>
<evidence type="ECO:0000256" key="2">
    <source>
        <dbReference type="ARBA" id="ARBA00005675"/>
    </source>
</evidence>
<dbReference type="GO" id="GO:0016887">
    <property type="term" value="F:ATP hydrolysis activity"/>
    <property type="evidence" value="ECO:0007669"/>
    <property type="project" value="InterPro"/>
</dbReference>
<dbReference type="Pfam" id="PF00689">
    <property type="entry name" value="Cation_ATPase_C"/>
    <property type="match status" value="1"/>
</dbReference>
<feature type="transmembrane region" description="Helical" evidence="11">
    <location>
        <begin position="805"/>
        <end position="823"/>
    </location>
</feature>
<feature type="transmembrane region" description="Helical" evidence="11">
    <location>
        <begin position="275"/>
        <end position="301"/>
    </location>
</feature>
<feature type="transmembrane region" description="Helical" evidence="11">
    <location>
        <begin position="249"/>
        <end position="269"/>
    </location>
</feature>
<dbReference type="InterPro" id="IPR001757">
    <property type="entry name" value="P_typ_ATPase"/>
</dbReference>
<feature type="transmembrane region" description="Helical" evidence="11">
    <location>
        <begin position="82"/>
        <end position="102"/>
    </location>
</feature>
<name>B6BL40_SULGG</name>
<keyword evidence="3" id="KW-0597">Phosphoprotein</keyword>
<dbReference type="SFLD" id="SFLDG00002">
    <property type="entry name" value="C1.7:_P-type_atpase_like"/>
    <property type="match status" value="1"/>
</dbReference>
<keyword evidence="7" id="KW-0460">Magnesium</keyword>
<dbReference type="GO" id="GO:0005886">
    <property type="term" value="C:plasma membrane"/>
    <property type="evidence" value="ECO:0007669"/>
    <property type="project" value="TreeGrafter"/>
</dbReference>
<dbReference type="InterPro" id="IPR059000">
    <property type="entry name" value="ATPase_P-type_domA"/>
</dbReference>